<evidence type="ECO:0000256" key="1">
    <source>
        <dbReference type="SAM" id="MobiDB-lite"/>
    </source>
</evidence>
<accession>A0A6A3BMU2</accession>
<dbReference type="Proteomes" id="UP000436088">
    <property type="component" value="Unassembled WGS sequence"/>
</dbReference>
<feature type="region of interest" description="Disordered" evidence="1">
    <location>
        <begin position="1"/>
        <end position="23"/>
    </location>
</feature>
<keyword evidence="5" id="KW-1185">Reference proteome</keyword>
<name>A0A6A3BMU2_HIBSY</name>
<feature type="domain" description="MHD1" evidence="2">
    <location>
        <begin position="582"/>
        <end position="724"/>
    </location>
</feature>
<dbReference type="InterPro" id="IPR057984">
    <property type="entry name" value="PATROL1_C"/>
</dbReference>
<proteinExistence type="predicted"/>
<reference evidence="4" key="1">
    <citation type="submission" date="2019-09" db="EMBL/GenBank/DDBJ databases">
        <title>Draft genome information of white flower Hibiscus syriacus.</title>
        <authorList>
            <person name="Kim Y.-M."/>
        </authorList>
    </citation>
    <scope>NUCLEOTIDE SEQUENCE [LARGE SCALE GENOMIC DNA]</scope>
    <source>
        <strain evidence="4">YM2019G1</strain>
    </source>
</reference>
<evidence type="ECO:0000313" key="4">
    <source>
        <dbReference type="EMBL" id="KAE8717665.1"/>
    </source>
</evidence>
<sequence length="1062" mass="119207">MDEGPLHGGANTSKPVFEPHDDNKDDDVVVDLKWPFGHLDGLDCDDIREAAYEIFFTACRSPSSGSGGGRNASASASALTSTSCSTNDHHGNVDGRNESSNGRVYGVVMTPTSKVKTALGLKMLKKSPSRRMSLLSTGFPTGNGGGSAGMSSFVSQGHGGSHIVSSVPPSWPRRPLTSAEIMRQQMKVTDQSDNRLRKILTRTLIGQWGKRPETIILPLELLRYLKPSEFIDAHEYHLWQKRQLKILEAGLIQYPLVPIDTSNSYMIRLRGIVRSGESKPIDTGKNSDKMRMLCNCVISLCWRSNNGSYDFLPLGRWVPLNVHIYTALLRSIFSIRDETLVLDEVDELLELMKKTWSTLGLNKPMHNACFAWVLLEQYIVTNQTEPDLLHAAYMMLMEVENDAQKTDNRDETYVKMLSSMLVAMQNWAEKKLLNYHEHFNRETNGGIENLLPMALLSTKILVECIWNTEGDESKTGNVSDSDKTRARLEHYIRSSIKKAFAKIIENVKNAAMGGIGDTYAELLQLAKETEDLAARERELFIPILKKWHTTAAGVVAVTIHQCYGAVLKQHLAGSRMLNSEIVGVIERASKLEKVLVQMVVEDFEECANGGKVIIKEMIPYEVDTVTLRLLGQWINERLNKGRKLVHNAKKTETWSPISKSERYANSAIELMNLTMETVNEFFQIPVGITEDLILDLAEGLEQVIQEYVTFLAACGECHVYVGLSSLGKSTTYKFSRILIVSYLSFPGSKQNYLPTLPPLTRCNKHSMLSRLWKRASPCGVRDEEMHQATAMHHQHPTPSTSLGTQCLYIRLNTLHYLISHIHALDKTLALSPRVLTRNHKQQQHATPFSYFERAKGSIQAACDHVSETAAYRLIFLDTNLVFYESLYVGDVASSRIRPVTRILKQNLMLLTTILTNQAQALAIKEVTKATFEAFLIVLLAGVPSRNFHRSDYEMIEEDFRSLKRVFSTFGEGSLSENVVQQEAEKVQGVVSLLGQTTEQLIEDLSIVLCGTNGIGQKLPMPPKMGSWNRSDPITILRVLCHRNDRMANHFLKKTFQMAKRSL</sequence>
<dbReference type="AlphaFoldDB" id="A0A6A3BMU2"/>
<feature type="compositionally biased region" description="Basic and acidic residues" evidence="1">
    <location>
        <begin position="87"/>
        <end position="97"/>
    </location>
</feature>
<dbReference type="PROSITE" id="PS51259">
    <property type="entry name" value="MHD2"/>
    <property type="match status" value="1"/>
</dbReference>
<feature type="region of interest" description="Disordered" evidence="1">
    <location>
        <begin position="81"/>
        <end position="103"/>
    </location>
</feature>
<evidence type="ECO:0000259" key="3">
    <source>
        <dbReference type="PROSITE" id="PS51259"/>
    </source>
</evidence>
<organism evidence="4 5">
    <name type="scientific">Hibiscus syriacus</name>
    <name type="common">Rose of Sharon</name>
    <dbReference type="NCBI Taxonomy" id="106335"/>
    <lineage>
        <taxon>Eukaryota</taxon>
        <taxon>Viridiplantae</taxon>
        <taxon>Streptophyta</taxon>
        <taxon>Embryophyta</taxon>
        <taxon>Tracheophyta</taxon>
        <taxon>Spermatophyta</taxon>
        <taxon>Magnoliopsida</taxon>
        <taxon>eudicotyledons</taxon>
        <taxon>Gunneridae</taxon>
        <taxon>Pentapetalae</taxon>
        <taxon>rosids</taxon>
        <taxon>malvids</taxon>
        <taxon>Malvales</taxon>
        <taxon>Malvaceae</taxon>
        <taxon>Malvoideae</taxon>
        <taxon>Hibiscus</taxon>
    </lineage>
</organism>
<feature type="domain" description="MHD2" evidence="3">
    <location>
        <begin position="893"/>
        <end position="1004"/>
    </location>
</feature>
<dbReference type="EMBL" id="VEPZ02000823">
    <property type="protein sequence ID" value="KAE8717665.1"/>
    <property type="molecule type" value="Genomic_DNA"/>
</dbReference>
<dbReference type="InterPro" id="IPR008528">
    <property type="entry name" value="unc-13_homologue"/>
</dbReference>
<evidence type="ECO:0000259" key="2">
    <source>
        <dbReference type="PROSITE" id="PS51258"/>
    </source>
</evidence>
<dbReference type="PROSITE" id="PS51258">
    <property type="entry name" value="MHD1"/>
    <property type="match status" value="1"/>
</dbReference>
<evidence type="ECO:0000313" key="5">
    <source>
        <dbReference type="Proteomes" id="UP000436088"/>
    </source>
</evidence>
<dbReference type="PANTHER" id="PTHR31280">
    <property type="entry name" value="PROTEIN UNC-13 HOMOLOG"/>
    <property type="match status" value="1"/>
</dbReference>
<comment type="caution">
    <text evidence="4">The sequence shown here is derived from an EMBL/GenBank/DDBJ whole genome shotgun (WGS) entry which is preliminary data.</text>
</comment>
<gene>
    <name evidence="4" type="ORF">F3Y22_tig00110044pilonHSYRG00368</name>
</gene>
<dbReference type="InterPro" id="IPR014770">
    <property type="entry name" value="Munc13_1"/>
</dbReference>
<dbReference type="InterPro" id="IPR014772">
    <property type="entry name" value="Munc13_dom-2"/>
</dbReference>
<dbReference type="PANTHER" id="PTHR31280:SF1">
    <property type="entry name" value="OS03G0138600 PROTEIN"/>
    <property type="match status" value="1"/>
</dbReference>
<dbReference type="Pfam" id="PF25761">
    <property type="entry name" value="TPR_PATROL1"/>
    <property type="match status" value="2"/>
</dbReference>
<protein>
    <submittedName>
        <fullName evidence="4">Peptide transporter PTR3-A-like</fullName>
    </submittedName>
</protein>